<dbReference type="Proteomes" id="UP000006727">
    <property type="component" value="Chromosome 16"/>
</dbReference>
<protein>
    <recommendedName>
        <fullName evidence="5">Lipocalin/cytosolic fatty-acid binding domain-containing protein</fullName>
    </recommendedName>
</protein>
<dbReference type="PANTHER" id="PTHR10612">
    <property type="entry name" value="APOLIPOPROTEIN D"/>
    <property type="match status" value="1"/>
</dbReference>
<reference evidence="2 4" key="1">
    <citation type="journal article" date="2008" name="Science">
        <title>The Physcomitrella genome reveals evolutionary insights into the conquest of land by plants.</title>
        <authorList>
            <person name="Rensing S."/>
            <person name="Lang D."/>
            <person name="Zimmer A."/>
            <person name="Terry A."/>
            <person name="Salamov A."/>
            <person name="Shapiro H."/>
            <person name="Nishiyama T."/>
            <person name="Perroud P.-F."/>
            <person name="Lindquist E."/>
            <person name="Kamisugi Y."/>
            <person name="Tanahashi T."/>
            <person name="Sakakibara K."/>
            <person name="Fujita T."/>
            <person name="Oishi K."/>
            <person name="Shin-I T."/>
            <person name="Kuroki Y."/>
            <person name="Toyoda A."/>
            <person name="Suzuki Y."/>
            <person name="Hashimoto A."/>
            <person name="Yamaguchi K."/>
            <person name="Sugano A."/>
            <person name="Kohara Y."/>
            <person name="Fujiyama A."/>
            <person name="Anterola A."/>
            <person name="Aoki S."/>
            <person name="Ashton N."/>
            <person name="Barbazuk W.B."/>
            <person name="Barker E."/>
            <person name="Bennetzen J."/>
            <person name="Bezanilla M."/>
            <person name="Blankenship R."/>
            <person name="Cho S.H."/>
            <person name="Dutcher S."/>
            <person name="Estelle M."/>
            <person name="Fawcett J.A."/>
            <person name="Gundlach H."/>
            <person name="Hanada K."/>
            <person name="Heyl A."/>
            <person name="Hicks K.A."/>
            <person name="Hugh J."/>
            <person name="Lohr M."/>
            <person name="Mayer K."/>
            <person name="Melkozernov A."/>
            <person name="Murata T."/>
            <person name="Nelson D."/>
            <person name="Pils B."/>
            <person name="Prigge M."/>
            <person name="Reiss B."/>
            <person name="Renner T."/>
            <person name="Rombauts S."/>
            <person name="Rushton P."/>
            <person name="Sanderfoot A."/>
            <person name="Schween G."/>
            <person name="Shiu S.-H."/>
            <person name="Stueber K."/>
            <person name="Theodoulou F.L."/>
            <person name="Tu H."/>
            <person name="Van de Peer Y."/>
            <person name="Verrier P.J."/>
            <person name="Waters E."/>
            <person name="Wood A."/>
            <person name="Yang L."/>
            <person name="Cove D."/>
            <person name="Cuming A."/>
            <person name="Hasebe M."/>
            <person name="Lucas S."/>
            <person name="Mishler D.B."/>
            <person name="Reski R."/>
            <person name="Grigoriev I."/>
            <person name="Quatrano R.S."/>
            <person name="Boore J.L."/>
        </authorList>
    </citation>
    <scope>NUCLEOTIDE SEQUENCE [LARGE SCALE GENOMIC DNA]</scope>
    <source>
        <strain evidence="3 4">cv. Gransden 2004</strain>
    </source>
</reference>
<sequence length="424" mass="45974">MGARHTLWLLFFLVLFIALQFAKVISGIDLSPFCVKANSNFGTCPEVSSFDIVDIAAYAGLWHQIGSTAQYKLMTEAGSSCLQANYTVQLSNDTNQGASLTVLYSGIRTLDPVATLGITSVSSASRDVCMNARDVCSLIDTSSNFMQSVTELRKIAFMVKKELPYQTEILDYVAQQIEGCGYNISKEFTMLAEHVQAIQKFDGSLSEGNGTATAIVEQMRLAMIAIGKHINVFVEFVNEIATARSLLDQVVVNLIMAGELVTSVDVTEASTLIGSVEQSIALHAERMKTSISVMSAALEVILADSGKPFHPVSWSTPAIATQNATAKGRLEIYNQGLDAPYWIIALEGLPSKGYDAVLVYSCTENPLLNTIQQKFLVLSRETSLIPAILNRFLNVMASIGINLDCENLFLTSGCNSYPLAETPV</sequence>
<dbReference type="GO" id="GO:0005737">
    <property type="term" value="C:cytoplasm"/>
    <property type="evidence" value="ECO:0000318"/>
    <property type="project" value="GO_Central"/>
</dbReference>
<organism evidence="2">
    <name type="scientific">Physcomitrium patens</name>
    <name type="common">Spreading-leaved earth moss</name>
    <name type="synonym">Physcomitrella patens</name>
    <dbReference type="NCBI Taxonomy" id="3218"/>
    <lineage>
        <taxon>Eukaryota</taxon>
        <taxon>Viridiplantae</taxon>
        <taxon>Streptophyta</taxon>
        <taxon>Embryophyta</taxon>
        <taxon>Bryophyta</taxon>
        <taxon>Bryophytina</taxon>
        <taxon>Bryopsida</taxon>
        <taxon>Funariidae</taxon>
        <taxon>Funariales</taxon>
        <taxon>Funariaceae</taxon>
        <taxon>Physcomitrium</taxon>
    </lineage>
</organism>
<dbReference type="OrthoDB" id="565904at2759"/>
<keyword evidence="4" id="KW-1185">Reference proteome</keyword>
<evidence type="ECO:0000256" key="1">
    <source>
        <dbReference type="SAM" id="SignalP"/>
    </source>
</evidence>
<evidence type="ECO:0000313" key="3">
    <source>
        <dbReference type="EnsemblPlants" id="Pp3c16_9280V3.1"/>
    </source>
</evidence>
<dbReference type="Gramene" id="Pp3c16_9280V3.1">
    <property type="protein sequence ID" value="Pp3c16_9280V3.1"/>
    <property type="gene ID" value="Pp3c16_9280"/>
</dbReference>
<dbReference type="SUPFAM" id="SSF50814">
    <property type="entry name" value="Lipocalins"/>
    <property type="match status" value="1"/>
</dbReference>
<gene>
    <name evidence="3" type="primary">LOC112293487</name>
    <name evidence="2" type="ORF">PHYPA_020713</name>
</gene>
<dbReference type="GO" id="GO:0006629">
    <property type="term" value="P:lipid metabolic process"/>
    <property type="evidence" value="ECO:0000318"/>
    <property type="project" value="GO_Central"/>
</dbReference>
<feature type="chain" id="PRO_5014298051" description="Lipocalin/cytosolic fatty-acid binding domain-containing protein" evidence="1">
    <location>
        <begin position="28"/>
        <end position="424"/>
    </location>
</feature>
<evidence type="ECO:0000313" key="2">
    <source>
        <dbReference type="EMBL" id="PNR37604.1"/>
    </source>
</evidence>
<dbReference type="EMBL" id="ABEU02000016">
    <property type="protein sequence ID" value="PNR37604.1"/>
    <property type="molecule type" value="Genomic_DNA"/>
</dbReference>
<feature type="signal peptide" evidence="1">
    <location>
        <begin position="1"/>
        <end position="27"/>
    </location>
</feature>
<keyword evidence="1" id="KW-0732">Signal</keyword>
<evidence type="ECO:0008006" key="5">
    <source>
        <dbReference type="Google" id="ProtNLM"/>
    </source>
</evidence>
<dbReference type="PANTHER" id="PTHR10612:SF56">
    <property type="entry name" value="LIPOCALIN_CYTOSOLIC FATTY-ACID BINDING DOMAIN-CONTAINING PROTEIN"/>
    <property type="match status" value="1"/>
</dbReference>
<proteinExistence type="predicted"/>
<dbReference type="EnsemblPlants" id="Pp3c16_9280V3.1">
    <property type="protein sequence ID" value="Pp3c16_9280V3.1"/>
    <property type="gene ID" value="Pp3c16_9280"/>
</dbReference>
<accession>A9TYP9</accession>
<evidence type="ECO:0000313" key="4">
    <source>
        <dbReference type="Proteomes" id="UP000006727"/>
    </source>
</evidence>
<dbReference type="OMA" id="QNARDIC"/>
<dbReference type="InterPro" id="IPR012674">
    <property type="entry name" value="Calycin"/>
</dbReference>
<name>A9TYP9_PHYPA</name>
<dbReference type="GO" id="GO:0000302">
    <property type="term" value="P:response to reactive oxygen species"/>
    <property type="evidence" value="ECO:0000318"/>
    <property type="project" value="GO_Central"/>
</dbReference>
<dbReference type="eggNOG" id="ENOG502SQGI">
    <property type="taxonomic scope" value="Eukaryota"/>
</dbReference>
<dbReference type="PaxDb" id="3218-PP1S375_19V6.1"/>
<dbReference type="Gene3D" id="2.40.128.20">
    <property type="match status" value="2"/>
</dbReference>
<dbReference type="HOGENOM" id="CLU_647940_0_0_1"/>
<dbReference type="AlphaFoldDB" id="A9TYP9"/>
<reference evidence="3" key="3">
    <citation type="submission" date="2020-12" db="UniProtKB">
        <authorList>
            <consortium name="EnsemblPlants"/>
        </authorList>
    </citation>
    <scope>IDENTIFICATION</scope>
</reference>
<reference evidence="2 4" key="2">
    <citation type="journal article" date="2018" name="Plant J.">
        <title>The Physcomitrella patens chromosome-scale assembly reveals moss genome structure and evolution.</title>
        <authorList>
            <person name="Lang D."/>
            <person name="Ullrich K.K."/>
            <person name="Murat F."/>
            <person name="Fuchs J."/>
            <person name="Jenkins J."/>
            <person name="Haas F.B."/>
            <person name="Piednoel M."/>
            <person name="Gundlach H."/>
            <person name="Van Bel M."/>
            <person name="Meyberg R."/>
            <person name="Vives C."/>
            <person name="Morata J."/>
            <person name="Symeonidi A."/>
            <person name="Hiss M."/>
            <person name="Muchero W."/>
            <person name="Kamisugi Y."/>
            <person name="Saleh O."/>
            <person name="Blanc G."/>
            <person name="Decker E.L."/>
            <person name="van Gessel N."/>
            <person name="Grimwood J."/>
            <person name="Hayes R.D."/>
            <person name="Graham S.W."/>
            <person name="Gunter L.E."/>
            <person name="McDaniel S.F."/>
            <person name="Hoernstein S.N.W."/>
            <person name="Larsson A."/>
            <person name="Li F.W."/>
            <person name="Perroud P.F."/>
            <person name="Phillips J."/>
            <person name="Ranjan P."/>
            <person name="Rokshar D.S."/>
            <person name="Rothfels C.J."/>
            <person name="Schneider L."/>
            <person name="Shu S."/>
            <person name="Stevenson D.W."/>
            <person name="Thummler F."/>
            <person name="Tillich M."/>
            <person name="Villarreal Aguilar J.C."/>
            <person name="Widiez T."/>
            <person name="Wong G.K."/>
            <person name="Wymore A."/>
            <person name="Zhang Y."/>
            <person name="Zimmer A.D."/>
            <person name="Quatrano R.S."/>
            <person name="Mayer K.F.X."/>
            <person name="Goodstein D."/>
            <person name="Casacuberta J.M."/>
            <person name="Vandepoele K."/>
            <person name="Reski R."/>
            <person name="Cuming A.C."/>
            <person name="Tuskan G.A."/>
            <person name="Maumus F."/>
            <person name="Salse J."/>
            <person name="Schmutz J."/>
            <person name="Rensing S.A."/>
        </authorList>
    </citation>
    <scope>NUCLEOTIDE SEQUENCE [LARGE SCALE GENOMIC DNA]</scope>
    <source>
        <strain evidence="3 4">cv. Gransden 2004</strain>
    </source>
</reference>